<evidence type="ECO:0000313" key="3">
    <source>
        <dbReference type="Proteomes" id="UP000823399"/>
    </source>
</evidence>
<dbReference type="Proteomes" id="UP000823399">
    <property type="component" value="Unassembled WGS sequence"/>
</dbReference>
<keyword evidence="1" id="KW-0472">Membrane</keyword>
<dbReference type="RefSeq" id="XP_041295692.1">
    <property type="nucleotide sequence ID" value="XM_041441187.1"/>
</dbReference>
<keyword evidence="1" id="KW-1133">Transmembrane helix</keyword>
<dbReference type="OrthoDB" id="2685137at2759"/>
<proteinExistence type="predicted"/>
<reference evidence="2" key="1">
    <citation type="journal article" date="2020" name="New Phytol.">
        <title>Comparative genomics reveals dynamic genome evolution in host specialist ectomycorrhizal fungi.</title>
        <authorList>
            <person name="Lofgren L.A."/>
            <person name="Nguyen N.H."/>
            <person name="Vilgalys R."/>
            <person name="Ruytinx J."/>
            <person name="Liao H.L."/>
            <person name="Branco S."/>
            <person name="Kuo A."/>
            <person name="LaButti K."/>
            <person name="Lipzen A."/>
            <person name="Andreopoulos W."/>
            <person name="Pangilinan J."/>
            <person name="Riley R."/>
            <person name="Hundley H."/>
            <person name="Na H."/>
            <person name="Barry K."/>
            <person name="Grigoriev I.V."/>
            <person name="Stajich J.E."/>
            <person name="Kennedy P.G."/>
        </authorList>
    </citation>
    <scope>NUCLEOTIDE SEQUENCE</scope>
    <source>
        <strain evidence="2">FC423</strain>
    </source>
</reference>
<dbReference type="AlphaFoldDB" id="A0A9P7JWT7"/>
<evidence type="ECO:0000256" key="1">
    <source>
        <dbReference type="SAM" id="Phobius"/>
    </source>
</evidence>
<sequence>MDIMEKEGAHVADRPRSIAVHETLCLYQTASAITIMMMAAATHTDAQAHVQEELDDDIPLDAHYHDSRPFMITRRLPTCLVHLLSLILVLLLVFFPSPALVHRLYSSEPRQQLLTCAGRLRMAFVAFGMAWWSSDIDSAGLSAFRLVGPGSTKWLNRTHGSVRCSENLPQEPDRTGLRQHYAVHNTLKAYREGTYENVDASAEQFYDVYSSIMALIGRIRLDDALRERYKSLCKSIIRRGEADIGL</sequence>
<feature type="transmembrane region" description="Helical" evidence="1">
    <location>
        <begin position="80"/>
        <end position="101"/>
    </location>
</feature>
<accession>A0A9P7JWT7</accession>
<evidence type="ECO:0000313" key="2">
    <source>
        <dbReference type="EMBL" id="KAG2113134.1"/>
    </source>
</evidence>
<name>A0A9P7JWT7_9AGAM</name>
<gene>
    <name evidence="2" type="ORF">F5147DRAFT_770993</name>
</gene>
<organism evidence="2 3">
    <name type="scientific">Suillus discolor</name>
    <dbReference type="NCBI Taxonomy" id="1912936"/>
    <lineage>
        <taxon>Eukaryota</taxon>
        <taxon>Fungi</taxon>
        <taxon>Dikarya</taxon>
        <taxon>Basidiomycota</taxon>
        <taxon>Agaricomycotina</taxon>
        <taxon>Agaricomycetes</taxon>
        <taxon>Agaricomycetidae</taxon>
        <taxon>Boletales</taxon>
        <taxon>Suillineae</taxon>
        <taxon>Suillaceae</taxon>
        <taxon>Suillus</taxon>
    </lineage>
</organism>
<dbReference type="EMBL" id="JABBWM010000013">
    <property type="protein sequence ID" value="KAG2113134.1"/>
    <property type="molecule type" value="Genomic_DNA"/>
</dbReference>
<keyword evidence="3" id="KW-1185">Reference proteome</keyword>
<protein>
    <submittedName>
        <fullName evidence="2">Uncharacterized protein</fullName>
    </submittedName>
</protein>
<keyword evidence="1" id="KW-0812">Transmembrane</keyword>
<comment type="caution">
    <text evidence="2">The sequence shown here is derived from an EMBL/GenBank/DDBJ whole genome shotgun (WGS) entry which is preliminary data.</text>
</comment>
<dbReference type="GeneID" id="64703446"/>